<evidence type="ECO:0000313" key="3">
    <source>
        <dbReference type="Proteomes" id="UP000265160"/>
    </source>
</evidence>
<organism evidence="2 3">
    <name type="scientific">Maylandia zebra</name>
    <name type="common">zebra mbuna</name>
    <dbReference type="NCBI Taxonomy" id="106582"/>
    <lineage>
        <taxon>Eukaryota</taxon>
        <taxon>Metazoa</taxon>
        <taxon>Chordata</taxon>
        <taxon>Craniata</taxon>
        <taxon>Vertebrata</taxon>
        <taxon>Euteleostomi</taxon>
        <taxon>Actinopterygii</taxon>
        <taxon>Neopterygii</taxon>
        <taxon>Teleostei</taxon>
        <taxon>Neoteleostei</taxon>
        <taxon>Acanthomorphata</taxon>
        <taxon>Ovalentaria</taxon>
        <taxon>Cichlomorphae</taxon>
        <taxon>Cichliformes</taxon>
        <taxon>Cichlidae</taxon>
        <taxon>African cichlids</taxon>
        <taxon>Pseudocrenilabrinae</taxon>
        <taxon>Haplochromini</taxon>
        <taxon>Maylandia</taxon>
        <taxon>Maylandia zebra complex</taxon>
    </lineage>
</organism>
<protein>
    <submittedName>
        <fullName evidence="2">Uncharacterized protein</fullName>
    </submittedName>
</protein>
<feature type="coiled-coil region" evidence="1">
    <location>
        <begin position="5"/>
        <end position="63"/>
    </location>
</feature>
<dbReference type="Ensembl" id="ENSMZET00005009684.1">
    <property type="protein sequence ID" value="ENSMZEP00005009334.1"/>
    <property type="gene ID" value="ENSMZEG00005007074.1"/>
</dbReference>
<dbReference type="AlphaFoldDB" id="A0A3P9BHE8"/>
<keyword evidence="1" id="KW-0175">Coiled coil</keyword>
<reference evidence="2" key="2">
    <citation type="submission" date="2025-08" db="UniProtKB">
        <authorList>
            <consortium name="Ensembl"/>
        </authorList>
    </citation>
    <scope>IDENTIFICATION</scope>
</reference>
<reference evidence="2 3" key="1">
    <citation type="journal article" date="2014" name="Nature">
        <title>The genomic substrate for adaptive radiation in African cichlid fish.</title>
        <authorList>
            <person name="Brawand D."/>
            <person name="Wagner C.E."/>
            <person name="Li Y.I."/>
            <person name="Malinsky M."/>
            <person name="Keller I."/>
            <person name="Fan S."/>
            <person name="Simakov O."/>
            <person name="Ng A.Y."/>
            <person name="Lim Z.W."/>
            <person name="Bezault E."/>
            <person name="Turner-Maier J."/>
            <person name="Johnson J."/>
            <person name="Alcazar R."/>
            <person name="Noh H.J."/>
            <person name="Russell P."/>
            <person name="Aken B."/>
            <person name="Alfoldi J."/>
            <person name="Amemiya C."/>
            <person name="Azzouzi N."/>
            <person name="Baroiller J.F."/>
            <person name="Barloy-Hubler F."/>
            <person name="Berlin A."/>
            <person name="Bloomquist R."/>
            <person name="Carleton K.L."/>
            <person name="Conte M.A."/>
            <person name="D'Cotta H."/>
            <person name="Eshel O."/>
            <person name="Gaffney L."/>
            <person name="Galibert F."/>
            <person name="Gante H.F."/>
            <person name="Gnerre S."/>
            <person name="Greuter L."/>
            <person name="Guyon R."/>
            <person name="Haddad N.S."/>
            <person name="Haerty W."/>
            <person name="Harris R.M."/>
            <person name="Hofmann H.A."/>
            <person name="Hourlier T."/>
            <person name="Hulata G."/>
            <person name="Jaffe D.B."/>
            <person name="Lara M."/>
            <person name="Lee A.P."/>
            <person name="MacCallum I."/>
            <person name="Mwaiko S."/>
            <person name="Nikaido M."/>
            <person name="Nishihara H."/>
            <person name="Ozouf-Costaz C."/>
            <person name="Penman D.J."/>
            <person name="Przybylski D."/>
            <person name="Rakotomanga M."/>
            <person name="Renn S.C.P."/>
            <person name="Ribeiro F.J."/>
            <person name="Ron M."/>
            <person name="Salzburger W."/>
            <person name="Sanchez-Pulido L."/>
            <person name="Santos M.E."/>
            <person name="Searle S."/>
            <person name="Sharpe T."/>
            <person name="Swofford R."/>
            <person name="Tan F.J."/>
            <person name="Williams L."/>
            <person name="Young S."/>
            <person name="Yin S."/>
            <person name="Okada N."/>
            <person name="Kocher T.D."/>
            <person name="Miska E.A."/>
            <person name="Lander E.S."/>
            <person name="Venkatesh B."/>
            <person name="Fernald R.D."/>
            <person name="Meyer A."/>
            <person name="Ponting C.P."/>
            <person name="Streelman J.T."/>
            <person name="Lindblad-Toh K."/>
            <person name="Seehausen O."/>
            <person name="Di Palma F."/>
        </authorList>
    </citation>
    <scope>NUCLEOTIDE SEQUENCE</scope>
</reference>
<reference evidence="2" key="3">
    <citation type="submission" date="2025-09" db="UniProtKB">
        <authorList>
            <consortium name="Ensembl"/>
        </authorList>
    </citation>
    <scope>IDENTIFICATION</scope>
</reference>
<evidence type="ECO:0000313" key="2">
    <source>
        <dbReference type="Ensembl" id="ENSMZEP00005009334.1"/>
    </source>
</evidence>
<accession>A0A3P9BHE8</accession>
<keyword evidence="3" id="KW-1185">Reference proteome</keyword>
<proteinExistence type="predicted"/>
<dbReference type="Proteomes" id="UP000265160">
    <property type="component" value="LG1"/>
</dbReference>
<evidence type="ECO:0000256" key="1">
    <source>
        <dbReference type="SAM" id="Coils"/>
    </source>
</evidence>
<sequence>MKEELMKVQEELAEGKIELKVFKKETTGSVVTKKDCKDELKEIQKHKKEAKELLKHKGKLAKQLKMSN</sequence>
<name>A0A3P9BHE8_9CICH</name>